<organism evidence="2 3">
    <name type="scientific">Autumnicola patrickiae</name>
    <dbReference type="NCBI Taxonomy" id="3075591"/>
    <lineage>
        <taxon>Bacteria</taxon>
        <taxon>Pseudomonadati</taxon>
        <taxon>Bacteroidota</taxon>
        <taxon>Flavobacteriia</taxon>
        <taxon>Flavobacteriales</taxon>
        <taxon>Flavobacteriaceae</taxon>
        <taxon>Autumnicola</taxon>
    </lineage>
</organism>
<name>A0ABU3E080_9FLAO</name>
<accession>A0ABU3E080</accession>
<keyword evidence="1" id="KW-0472">Membrane</keyword>
<evidence type="ECO:0000313" key="3">
    <source>
        <dbReference type="Proteomes" id="UP001261624"/>
    </source>
</evidence>
<reference evidence="2 3" key="1">
    <citation type="submission" date="2023-09" db="EMBL/GenBank/DDBJ databases">
        <authorList>
            <person name="Rey-Velasco X."/>
        </authorList>
    </citation>
    <scope>NUCLEOTIDE SEQUENCE [LARGE SCALE GENOMIC DNA]</scope>
    <source>
        <strain evidence="2 3">F188</strain>
    </source>
</reference>
<evidence type="ECO:0000256" key="1">
    <source>
        <dbReference type="SAM" id="Phobius"/>
    </source>
</evidence>
<keyword evidence="3" id="KW-1185">Reference proteome</keyword>
<protein>
    <submittedName>
        <fullName evidence="2">Uncharacterized protein</fullName>
    </submittedName>
</protein>
<keyword evidence="1" id="KW-1133">Transmembrane helix</keyword>
<dbReference type="EMBL" id="JAVRHM010000005">
    <property type="protein sequence ID" value="MDT0689373.1"/>
    <property type="molecule type" value="Genomic_DNA"/>
</dbReference>
<evidence type="ECO:0000313" key="2">
    <source>
        <dbReference type="EMBL" id="MDT0689373.1"/>
    </source>
</evidence>
<keyword evidence="1" id="KW-0812">Transmembrane</keyword>
<dbReference type="Proteomes" id="UP001261624">
    <property type="component" value="Unassembled WGS sequence"/>
</dbReference>
<comment type="caution">
    <text evidence="2">The sequence shown here is derived from an EMBL/GenBank/DDBJ whole genome shotgun (WGS) entry which is preliminary data.</text>
</comment>
<sequence length="118" mass="12801">MITRQFKIVDEFGSPLYKAHASISSQNGAVANSTGFAMLTGNPEDQVRISFVGRKPKVFSLENIPPVVTLEMNIEAMPEVVVQSNPKETPKYLWPAIGATVGLLILMSVGSEPKKVTL</sequence>
<gene>
    <name evidence="2" type="ORF">RM549_06220</name>
</gene>
<feature type="transmembrane region" description="Helical" evidence="1">
    <location>
        <begin position="92"/>
        <end position="110"/>
    </location>
</feature>
<dbReference type="RefSeq" id="WP_311682867.1">
    <property type="nucleotide sequence ID" value="NZ_JAVRHM010000005.1"/>
</dbReference>
<proteinExistence type="predicted"/>